<evidence type="ECO:0000313" key="2">
    <source>
        <dbReference type="Proteomes" id="UP000001036"/>
    </source>
</evidence>
<dbReference type="Proteomes" id="UP000001036">
    <property type="component" value="Chromosome"/>
</dbReference>
<dbReference type="Gene3D" id="3.40.50.150">
    <property type="entry name" value="Vaccinia Virus protein VP39"/>
    <property type="match status" value="1"/>
</dbReference>
<keyword evidence="2" id="KW-1185">Reference proteome</keyword>
<dbReference type="GO" id="GO:0016706">
    <property type="term" value="F:2-oxoglutarate-dependent dioxygenase activity"/>
    <property type="evidence" value="ECO:0007669"/>
    <property type="project" value="UniProtKB-ARBA"/>
</dbReference>
<reference evidence="1 2" key="1">
    <citation type="journal article" date="2008" name="J. Bacteriol.">
        <title>Insights into plant cell wall degradation from the genome sequence of the soil bacterium Cellvibrio japonicus.</title>
        <authorList>
            <person name="Deboy R.T."/>
            <person name="Mongodin E.F."/>
            <person name="Fouts D.E."/>
            <person name="Tailford L.E."/>
            <person name="Khouri H."/>
            <person name="Emerson J.B."/>
            <person name="Mohamoud Y."/>
            <person name="Watkins K."/>
            <person name="Henrissat B."/>
            <person name="Gilbert H.J."/>
            <person name="Nelson K.E."/>
        </authorList>
    </citation>
    <scope>NUCLEOTIDE SEQUENCE [LARGE SCALE GENOMIC DNA]</scope>
    <source>
        <strain evidence="1 2">Ueda107</strain>
    </source>
</reference>
<evidence type="ECO:0000313" key="1">
    <source>
        <dbReference type="EMBL" id="ACE84818.1"/>
    </source>
</evidence>
<sequence>MPNTLIPLVAALLDAPDAARAKPLVDTLVATLCQITAIDLHPELFRDEHASITAFGKAVSPTTAAQCAEDVERTRVFLQGVHAAVSKRLAALPEDQSLSILYAGTGPFGLLLVPLLPFFDHSRLRVTLLDIHADSLQALQQVLDAFDAGKAVASIVQADACQWQADSTYDLIISETMREGLIQEPQVSVFSHLVQFLAENGELLPQRIELDLWLSGGDNPMHLGPLFTLERQTATALQRGDLSCLQGSLPVPEYSSTLTDIKLTTYIQVYPGYVLLENQSQLNLPLYERNALPRPGTLLQYRYTLGEDPRWQFGYESLRNQPLPDSDAPGGLGVFHLARFWHKAQAQKRSQPLPEGLDTATEWQLERMLMDVLALGLEPTLERVYASHSLAEFERWVLDINPDVASAEYRQAINQRLRQWAEGARVSPAAGFIDGPLNAEQLQHWETHGYIVVPGILSEAQCTQAREAIWSFLEMREDEPASWYKSSSAMKKVMVQLFNHPALEAARSSQRLQAIFKQLWQCDDLVISTDRVGFNPPETDHWRFPGPAMHWDVELKSPIPFATQALIYLCDVAEHQGAFSCVPGFHHNINHWLEQLPPDTDPQDQDWSQWAVKPIAARAGDLIIWHQALPHGASPNRARYPRFVQYINMYR</sequence>
<dbReference type="eggNOG" id="COG5285">
    <property type="taxonomic scope" value="Bacteria"/>
</dbReference>
<dbReference type="SUPFAM" id="SSF51197">
    <property type="entry name" value="Clavaminate synthase-like"/>
    <property type="match status" value="1"/>
</dbReference>
<dbReference type="OrthoDB" id="1157001at2"/>
<organism evidence="1 2">
    <name type="scientific">Cellvibrio japonicus (strain Ueda107)</name>
    <name type="common">Pseudomonas fluorescens subsp. cellulosa</name>
    <dbReference type="NCBI Taxonomy" id="498211"/>
    <lineage>
        <taxon>Bacteria</taxon>
        <taxon>Pseudomonadati</taxon>
        <taxon>Pseudomonadota</taxon>
        <taxon>Gammaproteobacteria</taxon>
        <taxon>Cellvibrionales</taxon>
        <taxon>Cellvibrionaceae</taxon>
        <taxon>Cellvibrio</taxon>
    </lineage>
</organism>
<dbReference type="EMBL" id="CP000934">
    <property type="protein sequence ID" value="ACE84818.1"/>
    <property type="molecule type" value="Genomic_DNA"/>
</dbReference>
<keyword evidence="1" id="KW-0223">Dioxygenase</keyword>
<gene>
    <name evidence="1" type="ordered locus">CJA_3223</name>
</gene>
<dbReference type="Pfam" id="PF05721">
    <property type="entry name" value="PhyH"/>
    <property type="match status" value="1"/>
</dbReference>
<dbReference type="AlphaFoldDB" id="B3PEC1"/>
<dbReference type="KEGG" id="cja:CJA_3223"/>
<dbReference type="InterPro" id="IPR029063">
    <property type="entry name" value="SAM-dependent_MTases_sf"/>
</dbReference>
<proteinExistence type="predicted"/>
<dbReference type="PANTHER" id="PTHR31630:SF6">
    <property type="entry name" value="PHYTANOYL-COA DIOXYGENASE-RELATED"/>
    <property type="match status" value="1"/>
</dbReference>
<name>B3PEC1_CELJU</name>
<dbReference type="InterPro" id="IPR008775">
    <property type="entry name" value="Phytyl_CoA_dOase-like"/>
</dbReference>
<dbReference type="HOGENOM" id="CLU_397283_0_0_6"/>
<dbReference type="STRING" id="498211.CJA_3223"/>
<keyword evidence="1" id="KW-0560">Oxidoreductase</keyword>
<dbReference type="RefSeq" id="WP_012488800.1">
    <property type="nucleotide sequence ID" value="NC_010995.1"/>
</dbReference>
<dbReference type="PANTHER" id="PTHR31630">
    <property type="entry name" value="PHYTANOYL-COA DIOXYGENASE-RELATED-RELATED"/>
    <property type="match status" value="1"/>
</dbReference>
<dbReference type="SUPFAM" id="SSF53335">
    <property type="entry name" value="S-adenosyl-L-methionine-dependent methyltransferases"/>
    <property type="match status" value="1"/>
</dbReference>
<accession>B3PEC1</accession>
<dbReference type="eggNOG" id="COG4076">
    <property type="taxonomic scope" value="Bacteria"/>
</dbReference>
<dbReference type="Gene3D" id="2.60.120.620">
    <property type="entry name" value="q2cbj1_9rhob like domain"/>
    <property type="match status" value="1"/>
</dbReference>
<protein>
    <submittedName>
        <fullName evidence="1">Phytanoyl-CoA dioxygenase (PhyH) family</fullName>
    </submittedName>
</protein>